<gene>
    <name evidence="1" type="primary">tumA</name>
    <name evidence="1" type="ORF">ACE1CC_01140</name>
</gene>
<reference evidence="1 2" key="1">
    <citation type="submission" date="2024-09" db="EMBL/GenBank/DDBJ databases">
        <title>Floridaenema gen nov. (Aerosakkonemataceae, Aerosakkonematales ord. nov., Cyanobacteria) from benthic tropical and subtropical fresh waters, with the description of four new species.</title>
        <authorList>
            <person name="Moretto J.A."/>
            <person name="Berthold D.E."/>
            <person name="Lefler F.W."/>
            <person name="Huang I.-S."/>
            <person name="Laughinghouse H. IV."/>
        </authorList>
    </citation>
    <scope>NUCLEOTIDE SEQUENCE [LARGE SCALE GENOMIC DNA]</scope>
    <source>
        <strain evidence="1 2">BLCC-F46</strain>
    </source>
</reference>
<accession>A0ABV4WY86</accession>
<evidence type="ECO:0000313" key="1">
    <source>
        <dbReference type="EMBL" id="MFB2875476.1"/>
    </source>
</evidence>
<organism evidence="1 2">
    <name type="scientific">Floridaenema aerugineum BLCC-F46</name>
    <dbReference type="NCBI Taxonomy" id="3153654"/>
    <lineage>
        <taxon>Bacteria</taxon>
        <taxon>Bacillati</taxon>
        <taxon>Cyanobacteriota</taxon>
        <taxon>Cyanophyceae</taxon>
        <taxon>Oscillatoriophycideae</taxon>
        <taxon>Aerosakkonematales</taxon>
        <taxon>Aerosakkonemataceae</taxon>
        <taxon>Floridanema</taxon>
        <taxon>Floridanema aerugineum</taxon>
    </lineage>
</organism>
<sequence length="115" mass="13400">MRKQTIQYTSPLDALVAVAKRLSLYENQQKMESEEFFNLYNQGLLPDDALFIEWANDYHHYLALHQELTQRLNVDVAEQEAWLCLSRNQLNNAYTEDDDYPLDAIKIANPDYAGS</sequence>
<dbReference type="RefSeq" id="WP_413268641.1">
    <property type="nucleotide sequence ID" value="NZ_JBHFNQ010000013.1"/>
</dbReference>
<dbReference type="NCBIfam" id="NF045776">
    <property type="entry name" value="TumA"/>
    <property type="match status" value="1"/>
</dbReference>
<proteinExistence type="predicted"/>
<protein>
    <submittedName>
        <fullName evidence="1">Antitoxin TumA</fullName>
    </submittedName>
</protein>
<dbReference type="InterPro" id="IPR054794">
    <property type="entry name" value="TumA"/>
</dbReference>
<dbReference type="Proteomes" id="UP001576774">
    <property type="component" value="Unassembled WGS sequence"/>
</dbReference>
<name>A0ABV4WY86_9CYAN</name>
<comment type="caution">
    <text evidence="1">The sequence shown here is derived from an EMBL/GenBank/DDBJ whole genome shotgun (WGS) entry which is preliminary data.</text>
</comment>
<evidence type="ECO:0000313" key="2">
    <source>
        <dbReference type="Proteomes" id="UP001576774"/>
    </source>
</evidence>
<keyword evidence="2" id="KW-1185">Reference proteome</keyword>
<dbReference type="EMBL" id="JBHFNQ010000013">
    <property type="protein sequence ID" value="MFB2875476.1"/>
    <property type="molecule type" value="Genomic_DNA"/>
</dbReference>